<keyword evidence="1" id="KW-0285">Flavoprotein</keyword>
<reference evidence="5" key="2">
    <citation type="journal article" date="2024" name="Plant">
        <title>Genomic evolution and insights into agronomic trait innovations of Sesamum species.</title>
        <authorList>
            <person name="Miao H."/>
            <person name="Wang L."/>
            <person name="Qu L."/>
            <person name="Liu H."/>
            <person name="Sun Y."/>
            <person name="Le M."/>
            <person name="Wang Q."/>
            <person name="Wei S."/>
            <person name="Zheng Y."/>
            <person name="Lin W."/>
            <person name="Duan Y."/>
            <person name="Cao H."/>
            <person name="Xiong S."/>
            <person name="Wang X."/>
            <person name="Wei L."/>
            <person name="Li C."/>
            <person name="Ma Q."/>
            <person name="Ju M."/>
            <person name="Zhao R."/>
            <person name="Li G."/>
            <person name="Mu C."/>
            <person name="Tian Q."/>
            <person name="Mei H."/>
            <person name="Zhang T."/>
            <person name="Gao T."/>
            <person name="Zhang H."/>
        </authorList>
    </citation>
    <scope>NUCLEOTIDE SEQUENCE</scope>
    <source>
        <strain evidence="5">G02</strain>
    </source>
</reference>
<dbReference type="PANTHER" id="PTHR32448">
    <property type="entry name" value="OS08G0158400 PROTEIN"/>
    <property type="match status" value="1"/>
</dbReference>
<comment type="caution">
    <text evidence="5">The sequence shown here is derived from an EMBL/GenBank/DDBJ whole genome shotgun (WGS) entry which is preliminary data.</text>
</comment>
<evidence type="ECO:0000313" key="5">
    <source>
        <dbReference type="EMBL" id="KAL0398228.1"/>
    </source>
</evidence>
<keyword evidence="2" id="KW-0274">FAD</keyword>
<evidence type="ECO:0000256" key="1">
    <source>
        <dbReference type="ARBA" id="ARBA00022630"/>
    </source>
</evidence>
<protein>
    <submittedName>
        <fullName evidence="5">Berberine bridge enzyme-like 24</fullName>
    </submittedName>
</protein>
<dbReference type="Gene3D" id="3.40.462.20">
    <property type="match status" value="1"/>
</dbReference>
<organism evidence="5">
    <name type="scientific">Sesamum radiatum</name>
    <name type="common">Black benniseed</name>
    <dbReference type="NCBI Taxonomy" id="300843"/>
    <lineage>
        <taxon>Eukaryota</taxon>
        <taxon>Viridiplantae</taxon>
        <taxon>Streptophyta</taxon>
        <taxon>Embryophyta</taxon>
        <taxon>Tracheophyta</taxon>
        <taxon>Spermatophyta</taxon>
        <taxon>Magnoliopsida</taxon>
        <taxon>eudicotyledons</taxon>
        <taxon>Gunneridae</taxon>
        <taxon>Pentapetalae</taxon>
        <taxon>asterids</taxon>
        <taxon>lamiids</taxon>
        <taxon>Lamiales</taxon>
        <taxon>Pedaliaceae</taxon>
        <taxon>Sesamum</taxon>
    </lineage>
</organism>
<feature type="region of interest" description="Disordered" evidence="3">
    <location>
        <begin position="1"/>
        <end position="35"/>
    </location>
</feature>
<proteinExistence type="predicted"/>
<evidence type="ECO:0000256" key="3">
    <source>
        <dbReference type="SAM" id="MobiDB-lite"/>
    </source>
</evidence>
<dbReference type="GO" id="GO:0016491">
    <property type="term" value="F:oxidoreductase activity"/>
    <property type="evidence" value="ECO:0007669"/>
    <property type="project" value="InterPro"/>
</dbReference>
<evidence type="ECO:0000256" key="2">
    <source>
        <dbReference type="ARBA" id="ARBA00022827"/>
    </source>
</evidence>
<dbReference type="AlphaFoldDB" id="A0AAW2T0H4"/>
<dbReference type="Pfam" id="PF08031">
    <property type="entry name" value="BBE"/>
    <property type="match status" value="1"/>
</dbReference>
<feature type="domain" description="Berberine/berberine-like" evidence="4">
    <location>
        <begin position="96"/>
        <end position="154"/>
    </location>
</feature>
<reference evidence="5" key="1">
    <citation type="submission" date="2020-06" db="EMBL/GenBank/DDBJ databases">
        <authorList>
            <person name="Li T."/>
            <person name="Hu X."/>
            <person name="Zhang T."/>
            <person name="Song X."/>
            <person name="Zhang H."/>
            <person name="Dai N."/>
            <person name="Sheng W."/>
            <person name="Hou X."/>
            <person name="Wei L."/>
        </authorList>
    </citation>
    <scope>NUCLEOTIDE SEQUENCE</scope>
    <source>
        <strain evidence="5">G02</strain>
        <tissue evidence="5">Leaf</tissue>
    </source>
</reference>
<evidence type="ECO:0000259" key="4">
    <source>
        <dbReference type="Pfam" id="PF08031"/>
    </source>
</evidence>
<accession>A0AAW2T0H4</accession>
<dbReference type="GO" id="GO:0050660">
    <property type="term" value="F:flavin adenine dinucleotide binding"/>
    <property type="evidence" value="ECO:0007669"/>
    <property type="project" value="InterPro"/>
</dbReference>
<dbReference type="Gene3D" id="3.30.465.10">
    <property type="match status" value="1"/>
</dbReference>
<dbReference type="InterPro" id="IPR016169">
    <property type="entry name" value="FAD-bd_PCMH_sub2"/>
</dbReference>
<name>A0AAW2T0H4_SESRA</name>
<dbReference type="EMBL" id="JACGWJ010000009">
    <property type="protein sequence ID" value="KAL0398228.1"/>
    <property type="molecule type" value="Genomic_DNA"/>
</dbReference>
<sequence>MCKNPSPNAGSKACGDGSINQKPRRQRSTLPPYGGRMDEIPESALPFPHRAGNLYKILYMAYWKEEDAQNSNRIIRWVRRLYRYMAPYVSKFPREVYVNYRDIDIGVNNNEGETSYEQASIWGRKYFKNNFNRLVQVKTMVDPDNFFKYEQSIPHADSEQGKRTYKIISMNNRTCMVLRTSYICFL</sequence>
<gene>
    <name evidence="5" type="ORF">Sradi_2166100</name>
</gene>
<dbReference type="InterPro" id="IPR012951">
    <property type="entry name" value="BBE"/>
</dbReference>